<evidence type="ECO:0000256" key="4">
    <source>
        <dbReference type="ARBA" id="ARBA00022692"/>
    </source>
</evidence>
<evidence type="ECO:0000256" key="1">
    <source>
        <dbReference type="ARBA" id="ARBA00004571"/>
    </source>
</evidence>
<evidence type="ECO:0000313" key="11">
    <source>
        <dbReference type="Proteomes" id="UP000282321"/>
    </source>
</evidence>
<dbReference type="InterPro" id="IPR037066">
    <property type="entry name" value="Plug_dom_sf"/>
</dbReference>
<comment type="similarity">
    <text evidence="8">Belongs to the TonB-dependent receptor family.</text>
</comment>
<evidence type="ECO:0000313" key="10">
    <source>
        <dbReference type="EMBL" id="RKX66123.1"/>
    </source>
</evidence>
<dbReference type="GO" id="GO:0015344">
    <property type="term" value="F:siderophore uptake transmembrane transporter activity"/>
    <property type="evidence" value="ECO:0007669"/>
    <property type="project" value="TreeGrafter"/>
</dbReference>
<sequence>MKKTLLIGLSLFLLLSFAFTSVYADITGKIAGRVVDAKTGEPLPGVNVIIVGTQMGAATDMNGYYFIVNVPVGTYTVEASMISYAPTKVENVQVNADLTTTVNFKLSQKALKLKTLVVKAKRKMIIADATQTTRVVGAHSMAKLPVVTFQGVINRQAGVVSGHVRGGRDDEVAYMVDGMSVQNPITGGQGATVGNTAVEQISMLTGGFNAEYGQAMSGVMNIVTKEGGRKFSGSLQYLTNSFLPATISTGDNNIQLGFGGPLGTNMVRYYIAGDIRSVEDYAPHFHNVPDFPVTDDTLAAEYQRGYLLRTDSVTGNVDTIELGTYTVPYKERRFGSSFWQDYTYRLPGHEEQTYHLQGKLTFKLSKMKLNLSGFTMRDQYNLYSSQWKYHLDSYLSRMNKANKLQARLTGMINSGTYFTLNAGSFYTGRMLGVKDMANEVNRYWWQDYKFLQDPLVTIYDSVLVYKGDTIFITSADSGKTYLRNYLWSHIYYPRDFGENNNALSPWGVKPPGARFYMIGDYRDGYFDYHYSKYYVIKGDLTSQVTKNHMLKIGGEYKYYHIYGNRVDGPNGTNPFDDNYDVNPYVAAGFIQDKMEFEGMVVNAGVRFDAFDPKTTYLDTIVPSSDPNYKIDTTKLKYQISPRLGISFPVTDKQVFHLSYGHFFQNPTFENVYTTLFPDLSRSNQVIGNPGMSAEHTISYEFGLANQIGNDMSLDVTWYYKDIFGLIGMKKVILPGFSSYQYTTSDYGNSKGIELTFNKRGEVISGQISYTLSFSEGTAADPWEEYLNDYYESDFNMEAYKRKIYPLAFDRRHVVNGNITLALPGAPNTYASIMADYQTGEPYTPRDLKGNRVGGYYSARKPATWGADLKLNKQFKIGGVKPNFFVQVTNLFNTKNVDDVYETTGKPDDDGAVITESMFQTDVRYGQVGYNLRADRNGDGIVTAHEEYLASLEAHNDYVNEPY</sequence>
<keyword evidence="2 8" id="KW-0813">Transport</keyword>
<dbReference type="PANTHER" id="PTHR30069">
    <property type="entry name" value="TONB-DEPENDENT OUTER MEMBRANE RECEPTOR"/>
    <property type="match status" value="1"/>
</dbReference>
<evidence type="ECO:0000256" key="3">
    <source>
        <dbReference type="ARBA" id="ARBA00022452"/>
    </source>
</evidence>
<protein>
    <recommendedName>
        <fullName evidence="12">TonB-dependent receptor</fullName>
    </recommendedName>
</protein>
<evidence type="ECO:0008006" key="12">
    <source>
        <dbReference type="Google" id="ProtNLM"/>
    </source>
</evidence>
<dbReference type="GO" id="GO:0009279">
    <property type="term" value="C:cell outer membrane"/>
    <property type="evidence" value="ECO:0007669"/>
    <property type="project" value="UniProtKB-SubCell"/>
</dbReference>
<evidence type="ECO:0000256" key="9">
    <source>
        <dbReference type="SAM" id="SignalP"/>
    </source>
</evidence>
<keyword evidence="5 9" id="KW-0732">Signal</keyword>
<name>A0A660S7T9_UNCT6</name>
<dbReference type="SUPFAM" id="SSF56935">
    <property type="entry name" value="Porins"/>
    <property type="match status" value="1"/>
</dbReference>
<feature type="signal peptide" evidence="9">
    <location>
        <begin position="1"/>
        <end position="24"/>
    </location>
</feature>
<dbReference type="InterPro" id="IPR036942">
    <property type="entry name" value="Beta-barrel_TonB_sf"/>
</dbReference>
<dbReference type="AlphaFoldDB" id="A0A660S7T9"/>
<dbReference type="GO" id="GO:0044718">
    <property type="term" value="P:siderophore transmembrane transport"/>
    <property type="evidence" value="ECO:0007669"/>
    <property type="project" value="TreeGrafter"/>
</dbReference>
<comment type="subcellular location">
    <subcellularLocation>
        <location evidence="1 8">Cell outer membrane</location>
        <topology evidence="1 8">Multi-pass membrane protein</topology>
    </subcellularLocation>
</comment>
<proteinExistence type="inferred from homology"/>
<keyword evidence="4 8" id="KW-0812">Transmembrane</keyword>
<keyword evidence="3 8" id="KW-1134">Transmembrane beta strand</keyword>
<evidence type="ECO:0000256" key="8">
    <source>
        <dbReference type="PROSITE-ProRule" id="PRU01360"/>
    </source>
</evidence>
<evidence type="ECO:0000256" key="5">
    <source>
        <dbReference type="ARBA" id="ARBA00022729"/>
    </source>
</evidence>
<keyword evidence="7 8" id="KW-0998">Cell outer membrane</keyword>
<dbReference type="Pfam" id="PF13715">
    <property type="entry name" value="CarbopepD_reg_2"/>
    <property type="match status" value="1"/>
</dbReference>
<dbReference type="EMBL" id="QNBC01000055">
    <property type="protein sequence ID" value="RKX66123.1"/>
    <property type="molecule type" value="Genomic_DNA"/>
</dbReference>
<dbReference type="InterPro" id="IPR008969">
    <property type="entry name" value="CarboxyPept-like_regulatory"/>
</dbReference>
<dbReference type="Gene3D" id="2.40.170.20">
    <property type="entry name" value="TonB-dependent receptor, beta-barrel domain"/>
    <property type="match status" value="1"/>
</dbReference>
<evidence type="ECO:0000256" key="6">
    <source>
        <dbReference type="ARBA" id="ARBA00023136"/>
    </source>
</evidence>
<evidence type="ECO:0000256" key="2">
    <source>
        <dbReference type="ARBA" id="ARBA00022448"/>
    </source>
</evidence>
<dbReference type="InterPro" id="IPR039426">
    <property type="entry name" value="TonB-dep_rcpt-like"/>
</dbReference>
<gene>
    <name evidence="10" type="ORF">DRP44_04780</name>
</gene>
<dbReference type="Proteomes" id="UP000282321">
    <property type="component" value="Unassembled WGS sequence"/>
</dbReference>
<comment type="caution">
    <text evidence="10">The sequence shown here is derived from an EMBL/GenBank/DDBJ whole genome shotgun (WGS) entry which is preliminary data.</text>
</comment>
<dbReference type="SUPFAM" id="SSF49464">
    <property type="entry name" value="Carboxypeptidase regulatory domain-like"/>
    <property type="match status" value="1"/>
</dbReference>
<evidence type="ECO:0000256" key="7">
    <source>
        <dbReference type="ARBA" id="ARBA00023237"/>
    </source>
</evidence>
<dbReference type="Gene3D" id="2.60.40.1120">
    <property type="entry name" value="Carboxypeptidase-like, regulatory domain"/>
    <property type="match status" value="1"/>
</dbReference>
<keyword evidence="6 8" id="KW-0472">Membrane</keyword>
<accession>A0A660S7T9</accession>
<dbReference type="Gene3D" id="2.170.130.10">
    <property type="entry name" value="TonB-dependent receptor, plug domain"/>
    <property type="match status" value="1"/>
</dbReference>
<organism evidence="10 11">
    <name type="scientific">candidate division TA06 bacterium</name>
    <dbReference type="NCBI Taxonomy" id="2250710"/>
    <lineage>
        <taxon>Bacteria</taxon>
        <taxon>Bacteria division TA06</taxon>
    </lineage>
</organism>
<dbReference type="PANTHER" id="PTHR30069:SF29">
    <property type="entry name" value="HEMOGLOBIN AND HEMOGLOBIN-HAPTOGLOBIN-BINDING PROTEIN 1-RELATED"/>
    <property type="match status" value="1"/>
</dbReference>
<dbReference type="PROSITE" id="PS52016">
    <property type="entry name" value="TONB_DEPENDENT_REC_3"/>
    <property type="match status" value="1"/>
</dbReference>
<feature type="chain" id="PRO_5024860149" description="TonB-dependent receptor" evidence="9">
    <location>
        <begin position="25"/>
        <end position="962"/>
    </location>
</feature>
<reference evidence="10 11" key="1">
    <citation type="submission" date="2018-06" db="EMBL/GenBank/DDBJ databases">
        <title>Extensive metabolic versatility and redundancy in microbially diverse, dynamic hydrothermal sediments.</title>
        <authorList>
            <person name="Dombrowski N."/>
            <person name="Teske A."/>
            <person name="Baker B.J."/>
        </authorList>
    </citation>
    <scope>NUCLEOTIDE SEQUENCE [LARGE SCALE GENOMIC DNA]</scope>
    <source>
        <strain evidence="10">B35_G9</strain>
    </source>
</reference>